<feature type="transmembrane region" description="Helical" evidence="1">
    <location>
        <begin position="50"/>
        <end position="69"/>
    </location>
</feature>
<keyword evidence="1" id="KW-0472">Membrane</keyword>
<dbReference type="EMBL" id="SFAP01000004">
    <property type="protein sequence ID" value="TRV29955.1"/>
    <property type="molecule type" value="Genomic_DNA"/>
</dbReference>
<protein>
    <submittedName>
        <fullName evidence="2">Uncharacterized protein</fullName>
    </submittedName>
</protein>
<evidence type="ECO:0000313" key="2">
    <source>
        <dbReference type="EMBL" id="TRV29955.1"/>
    </source>
</evidence>
<gene>
    <name evidence="2" type="ORF">EWV88_00165</name>
</gene>
<organism evidence="2 3">
    <name type="scientific">Microcystis wesenbergii Mw_MB_S_20031200_S109D</name>
    <dbReference type="NCBI Taxonomy" id="2486241"/>
    <lineage>
        <taxon>Bacteria</taxon>
        <taxon>Bacillati</taxon>
        <taxon>Cyanobacteriota</taxon>
        <taxon>Cyanophyceae</taxon>
        <taxon>Oscillatoriophycideae</taxon>
        <taxon>Chroococcales</taxon>
        <taxon>Microcystaceae</taxon>
        <taxon>Microcystis</taxon>
    </lineage>
</organism>
<evidence type="ECO:0000313" key="3">
    <source>
        <dbReference type="Proteomes" id="UP000318616"/>
    </source>
</evidence>
<comment type="caution">
    <text evidence="2">The sequence shown here is derived from an EMBL/GenBank/DDBJ whole genome shotgun (WGS) entry which is preliminary data.</text>
</comment>
<sequence>MSIFLIFALSKINYARTLLTTTNQSQKRSPQHLNVEQRNLLYQLSQEGNLFHLLVTVFTFLIILIDFFFKSP</sequence>
<keyword evidence="1" id="KW-1133">Transmembrane helix</keyword>
<evidence type="ECO:0000256" key="1">
    <source>
        <dbReference type="SAM" id="Phobius"/>
    </source>
</evidence>
<proteinExistence type="predicted"/>
<reference evidence="2 3" key="1">
    <citation type="submission" date="2019-01" db="EMBL/GenBank/DDBJ databases">
        <title>Coherence of Microcystis species and biogeography revealed through population genomics.</title>
        <authorList>
            <person name="Perez-Carrascal O.M."/>
            <person name="Terrat Y."/>
            <person name="Giani A."/>
            <person name="Fortin N."/>
            <person name="Tromas N."/>
            <person name="Shapiro B.J."/>
        </authorList>
    </citation>
    <scope>NUCLEOTIDE SEQUENCE [LARGE SCALE GENOMIC DNA]</scope>
    <source>
        <strain evidence="2">Mw_MB_S_20031200_S109D</strain>
    </source>
</reference>
<dbReference type="Proteomes" id="UP000318616">
    <property type="component" value="Unassembled WGS sequence"/>
</dbReference>
<name>A0A552MBT7_9CHRO</name>
<accession>A0A552MBT7</accession>
<dbReference type="AlphaFoldDB" id="A0A552MBT7"/>
<keyword evidence="1" id="KW-0812">Transmembrane</keyword>